<keyword evidence="5" id="KW-1015">Disulfide bond</keyword>
<proteinExistence type="inferred from homology"/>
<name>A0A8C0GJT1_CHEAB</name>
<evidence type="ECO:0000256" key="2">
    <source>
        <dbReference type="ARBA" id="ARBA00010448"/>
    </source>
</evidence>
<evidence type="ECO:0000313" key="9">
    <source>
        <dbReference type="Ensembl" id="ENSCABP00000010273.1"/>
    </source>
</evidence>
<keyword evidence="6" id="KW-0325">Glycoprotein</keyword>
<sequence length="238" mass="25694">MSPCSVYKWLRVPAEPGAGAARYAECWAIADPKGAQPSGGDPAWPPGPALEPALQGLFPGSTPRGLSRAEQQGRGLPVAHWVKGGSVTWLEKPPLPSTSCRQLMGALRPGSSCVGQPGLAEPCRCKKLSVVPNRFVQGKQNPIILGVQEGKSCLSCGTSAEPKLQLEDKNIMDLFGDQEQAARFTFHNIPEGSTHRFESAAYPGWFLCTSQKSSEPISITNRIGETEITEFYFKRILT</sequence>
<evidence type="ECO:0000313" key="10">
    <source>
        <dbReference type="Proteomes" id="UP000694404"/>
    </source>
</evidence>
<dbReference type="PROSITE" id="PS00253">
    <property type="entry name" value="INTERLEUKIN_1"/>
    <property type="match status" value="1"/>
</dbReference>
<dbReference type="Pfam" id="PF00340">
    <property type="entry name" value="IL1"/>
    <property type="match status" value="1"/>
</dbReference>
<dbReference type="GO" id="GO:0005149">
    <property type="term" value="F:interleukin-1 receptor binding"/>
    <property type="evidence" value="ECO:0007669"/>
    <property type="project" value="UniProtKB-UniRule"/>
</dbReference>
<dbReference type="PANTHER" id="PTHR10078:SF28">
    <property type="entry name" value="INTERLEUKIN-1 RECEPTOR ANTAGONIST PROTEIN"/>
    <property type="match status" value="1"/>
</dbReference>
<evidence type="ECO:0000256" key="8">
    <source>
        <dbReference type="RuleBase" id="RU003753"/>
    </source>
</evidence>
<dbReference type="FunFam" id="2.80.10.50:FF:000013">
    <property type="entry name" value="Interleukin-1"/>
    <property type="match status" value="1"/>
</dbReference>
<protein>
    <recommendedName>
        <fullName evidence="8">Interleukin-1</fullName>
    </recommendedName>
</protein>
<dbReference type="GeneTree" id="ENSGT00950000182943"/>
<dbReference type="GO" id="GO:0071222">
    <property type="term" value="P:cellular response to lipopolysaccharide"/>
    <property type="evidence" value="ECO:0007669"/>
    <property type="project" value="TreeGrafter"/>
</dbReference>
<comment type="subcellular location">
    <subcellularLocation>
        <location evidence="1 8">Secreted</location>
    </subcellularLocation>
</comment>
<dbReference type="GO" id="GO:0005125">
    <property type="term" value="F:cytokine activity"/>
    <property type="evidence" value="ECO:0007669"/>
    <property type="project" value="UniProtKB-UniRule"/>
</dbReference>
<dbReference type="GO" id="GO:0005615">
    <property type="term" value="C:extracellular space"/>
    <property type="evidence" value="ECO:0007669"/>
    <property type="project" value="InterPro"/>
</dbReference>
<comment type="function">
    <text evidence="7">Anti-inflammatory antagonist of interleukin-1 family of proinflammatory cytokines such as interleukin-1beta/IL1B and interleukin-1alpha/IL1A. Protects from immune dysregulation and uncontrolled systemic inflammation triggered by IL1 for a range of innate stimulatory agents such as pathogens.</text>
</comment>
<organism evidence="9 10">
    <name type="scientific">Chelonoidis abingdonii</name>
    <name type="common">Abingdon island giant tortoise</name>
    <name type="synonym">Testudo abingdonii</name>
    <dbReference type="NCBI Taxonomy" id="106734"/>
    <lineage>
        <taxon>Eukaryota</taxon>
        <taxon>Metazoa</taxon>
        <taxon>Chordata</taxon>
        <taxon>Craniata</taxon>
        <taxon>Vertebrata</taxon>
        <taxon>Euteleostomi</taxon>
        <taxon>Archelosauria</taxon>
        <taxon>Testudinata</taxon>
        <taxon>Testudines</taxon>
        <taxon>Cryptodira</taxon>
        <taxon>Durocryptodira</taxon>
        <taxon>Testudinoidea</taxon>
        <taxon>Testudinidae</taxon>
        <taxon>Chelonoidis</taxon>
    </lineage>
</organism>
<evidence type="ECO:0000256" key="5">
    <source>
        <dbReference type="ARBA" id="ARBA00023157"/>
    </source>
</evidence>
<evidence type="ECO:0000256" key="3">
    <source>
        <dbReference type="ARBA" id="ARBA00022525"/>
    </source>
</evidence>
<dbReference type="InterPro" id="IPR000975">
    <property type="entry name" value="IL-1_fam"/>
</dbReference>
<dbReference type="PANTHER" id="PTHR10078">
    <property type="entry name" value="INTERLEUKIN-1 FAMILY MEMBER"/>
    <property type="match status" value="1"/>
</dbReference>
<dbReference type="Proteomes" id="UP000694404">
    <property type="component" value="Unplaced"/>
</dbReference>
<dbReference type="InterPro" id="IPR020877">
    <property type="entry name" value="IL-1_CS"/>
</dbReference>
<accession>A0A8C0GJT1</accession>
<dbReference type="Gene3D" id="2.80.10.50">
    <property type="match status" value="1"/>
</dbReference>
<comment type="similarity">
    <text evidence="2 8">Belongs to the IL-1 family.</text>
</comment>
<dbReference type="GO" id="GO:0019221">
    <property type="term" value="P:cytokine-mediated signaling pathway"/>
    <property type="evidence" value="ECO:0007669"/>
    <property type="project" value="TreeGrafter"/>
</dbReference>
<evidence type="ECO:0000256" key="7">
    <source>
        <dbReference type="ARBA" id="ARBA00034096"/>
    </source>
</evidence>
<keyword evidence="10" id="KW-1185">Reference proteome</keyword>
<dbReference type="Ensembl" id="ENSCABT00000011251.1">
    <property type="protein sequence ID" value="ENSCABP00000010273.1"/>
    <property type="gene ID" value="ENSCABG00000007705.1"/>
</dbReference>
<dbReference type="GO" id="GO:0010628">
    <property type="term" value="P:positive regulation of gene expression"/>
    <property type="evidence" value="ECO:0007669"/>
    <property type="project" value="TreeGrafter"/>
</dbReference>
<dbReference type="InterPro" id="IPR008996">
    <property type="entry name" value="IL1/FGF"/>
</dbReference>
<keyword evidence="4" id="KW-0732">Signal</keyword>
<dbReference type="PRINTS" id="PR01360">
    <property type="entry name" value="INTRLEUKIN1X"/>
</dbReference>
<evidence type="ECO:0000256" key="4">
    <source>
        <dbReference type="ARBA" id="ARBA00022729"/>
    </source>
</evidence>
<reference evidence="9" key="2">
    <citation type="submission" date="2025-09" db="UniProtKB">
        <authorList>
            <consortium name="Ensembl"/>
        </authorList>
    </citation>
    <scope>IDENTIFICATION</scope>
</reference>
<dbReference type="InterPro" id="IPR003297">
    <property type="entry name" value="IL-1RA/IL-36"/>
</dbReference>
<keyword evidence="3 8" id="KW-0964">Secreted</keyword>
<dbReference type="AlphaFoldDB" id="A0A8C0GJT1"/>
<dbReference type="SUPFAM" id="SSF50353">
    <property type="entry name" value="Cytokine"/>
    <property type="match status" value="1"/>
</dbReference>
<reference evidence="9" key="1">
    <citation type="submission" date="2025-08" db="UniProtKB">
        <authorList>
            <consortium name="Ensembl"/>
        </authorList>
    </citation>
    <scope>IDENTIFICATION</scope>
</reference>
<dbReference type="SMART" id="SM00125">
    <property type="entry name" value="IL1"/>
    <property type="match status" value="1"/>
</dbReference>
<evidence type="ECO:0000256" key="1">
    <source>
        <dbReference type="ARBA" id="ARBA00004613"/>
    </source>
</evidence>
<dbReference type="GO" id="GO:0002437">
    <property type="term" value="P:inflammatory response to antigenic stimulus"/>
    <property type="evidence" value="ECO:0007669"/>
    <property type="project" value="TreeGrafter"/>
</dbReference>
<evidence type="ECO:0000256" key="6">
    <source>
        <dbReference type="ARBA" id="ARBA00023180"/>
    </source>
</evidence>
<dbReference type="PRINTS" id="PR00264">
    <property type="entry name" value="INTERLEUKIN1"/>
</dbReference>